<feature type="compositionally biased region" description="Low complexity" evidence="1">
    <location>
        <begin position="161"/>
        <end position="180"/>
    </location>
</feature>
<protein>
    <recommendedName>
        <fullName evidence="2">TUG ubiquitin-like domain-containing protein</fullName>
    </recommendedName>
</protein>
<dbReference type="PANTHER" id="PTHR46467">
    <property type="entry name" value="TETHER CONTAINING UBX DOMAIN FOR GLUT4"/>
    <property type="match status" value="1"/>
</dbReference>
<feature type="domain" description="TUG ubiquitin-like" evidence="2">
    <location>
        <begin position="10"/>
        <end position="64"/>
    </location>
</feature>
<reference evidence="3" key="2">
    <citation type="submission" date="2020-11" db="EMBL/GenBank/DDBJ databases">
        <authorList>
            <person name="Cecchin M."/>
            <person name="Marcolungo L."/>
            <person name="Rossato M."/>
            <person name="Girolomoni L."/>
            <person name="Cosentino E."/>
            <person name="Cuine S."/>
            <person name="Li-Beisson Y."/>
            <person name="Delledonne M."/>
            <person name="Ballottari M."/>
        </authorList>
    </citation>
    <scope>NUCLEOTIDE SEQUENCE</scope>
    <source>
        <strain evidence="3">211/11P</strain>
        <tissue evidence="3">Whole cell</tissue>
    </source>
</reference>
<dbReference type="OrthoDB" id="440781at2759"/>
<feature type="compositionally biased region" description="Low complexity" evidence="1">
    <location>
        <begin position="385"/>
        <end position="413"/>
    </location>
</feature>
<dbReference type="SUPFAM" id="SSF54236">
    <property type="entry name" value="Ubiquitin-like"/>
    <property type="match status" value="1"/>
</dbReference>
<accession>A0A9D4TYS2</accession>
<evidence type="ECO:0000313" key="3">
    <source>
        <dbReference type="EMBL" id="KAI3438197.1"/>
    </source>
</evidence>
<organism evidence="3 4">
    <name type="scientific">Chlorella vulgaris</name>
    <name type="common">Green alga</name>
    <dbReference type="NCBI Taxonomy" id="3077"/>
    <lineage>
        <taxon>Eukaryota</taxon>
        <taxon>Viridiplantae</taxon>
        <taxon>Chlorophyta</taxon>
        <taxon>core chlorophytes</taxon>
        <taxon>Trebouxiophyceae</taxon>
        <taxon>Chlorellales</taxon>
        <taxon>Chlorellaceae</taxon>
        <taxon>Chlorella clade</taxon>
        <taxon>Chlorella</taxon>
    </lineage>
</organism>
<dbReference type="Pfam" id="PF11470">
    <property type="entry name" value="TUG-UBL1"/>
    <property type="match status" value="1"/>
</dbReference>
<dbReference type="GO" id="GO:0005634">
    <property type="term" value="C:nucleus"/>
    <property type="evidence" value="ECO:0007669"/>
    <property type="project" value="TreeGrafter"/>
</dbReference>
<dbReference type="InterPro" id="IPR029071">
    <property type="entry name" value="Ubiquitin-like_domsf"/>
</dbReference>
<dbReference type="EMBL" id="SIDB01000001">
    <property type="protein sequence ID" value="KAI3438197.1"/>
    <property type="molecule type" value="Genomic_DNA"/>
</dbReference>
<dbReference type="GO" id="GO:0006886">
    <property type="term" value="P:intracellular protein transport"/>
    <property type="evidence" value="ECO:0007669"/>
    <property type="project" value="TreeGrafter"/>
</dbReference>
<evidence type="ECO:0000313" key="4">
    <source>
        <dbReference type="Proteomes" id="UP001055712"/>
    </source>
</evidence>
<dbReference type="InterPro" id="IPR021569">
    <property type="entry name" value="TUG-UBL1"/>
</dbReference>
<name>A0A9D4TYS2_CHLVU</name>
<keyword evidence="4" id="KW-1185">Reference proteome</keyword>
<evidence type="ECO:0000256" key="1">
    <source>
        <dbReference type="SAM" id="MobiDB-lite"/>
    </source>
</evidence>
<gene>
    <name evidence="3" type="ORF">D9Q98_000634</name>
</gene>
<feature type="compositionally biased region" description="Low complexity" evidence="1">
    <location>
        <begin position="124"/>
        <end position="144"/>
    </location>
</feature>
<dbReference type="Proteomes" id="UP001055712">
    <property type="component" value="Unassembled WGS sequence"/>
</dbReference>
<evidence type="ECO:0000259" key="2">
    <source>
        <dbReference type="Pfam" id="PF11470"/>
    </source>
</evidence>
<dbReference type="AlphaFoldDB" id="A0A9D4TYS2"/>
<feature type="compositionally biased region" description="Low complexity" evidence="1">
    <location>
        <begin position="85"/>
        <end position="96"/>
    </location>
</feature>
<feature type="region of interest" description="Disordered" evidence="1">
    <location>
        <begin position="367"/>
        <end position="433"/>
    </location>
</feature>
<comment type="caution">
    <text evidence="3">The sequence shown here is derived from an EMBL/GenBank/DDBJ whole genome shotgun (WGS) entry which is preliminary data.</text>
</comment>
<feature type="compositionally biased region" description="Pro residues" evidence="1">
    <location>
        <begin position="145"/>
        <end position="155"/>
    </location>
</feature>
<reference evidence="3" key="1">
    <citation type="journal article" date="2019" name="Plant J.">
        <title>Chlorella vulgaris genome assembly and annotation reveals the molecular basis for metabolic acclimation to high light conditions.</title>
        <authorList>
            <person name="Cecchin M."/>
            <person name="Marcolungo L."/>
            <person name="Rossato M."/>
            <person name="Girolomoni L."/>
            <person name="Cosentino E."/>
            <person name="Cuine S."/>
            <person name="Li-Beisson Y."/>
            <person name="Delledonne M."/>
            <person name="Ballottari M."/>
        </authorList>
    </citation>
    <scope>NUCLEOTIDE SEQUENCE</scope>
    <source>
        <strain evidence="3">211/11P</strain>
    </source>
</reference>
<sequence>MSTLTVEAHRKRFTITARPLQPLSEVVDEVLAQLKITDLRAADCRLTVKGKVLDQSTPVRFANIGREKLELQTGREQVLGVQDGAPKAGSTASVAAAPPPTQQQSHGVGPSSTGSAQVADPGTTARQPQSSAAPPSSHPAQAAPAQPPAATPPHAPLADEPSSSSSQGAAGPSAAGAAHPSAAVFGQRVFVFTRDAEREAESGAADVQEGGEGEEEDEAFFVVTEADLRRAMASSANQRARQEGGHLMTAAMRERDEQRRAEAYGSVPVRLYLPDSQHCLQAALPATTLLSSVLELAARALRPEAAPGAFLFTTPPRTVLRRQDLSRSLYAAHMVPGVKLHVGLDASSTRAGTASQLLRDEVLALVEPPPPREDVMPHTSRPARQRQQQQQHAAGNGPSAAAGASGSAPAAGGRAAGSGSKPGGVPKWMKLSK</sequence>
<feature type="region of interest" description="Disordered" evidence="1">
    <location>
        <begin position="83"/>
        <end position="180"/>
    </location>
</feature>
<dbReference type="Gene3D" id="3.10.20.90">
    <property type="entry name" value="Phosphatidylinositol 3-kinase Catalytic Subunit, Chain A, domain 1"/>
    <property type="match status" value="1"/>
</dbReference>
<dbReference type="GO" id="GO:0005737">
    <property type="term" value="C:cytoplasm"/>
    <property type="evidence" value="ECO:0007669"/>
    <property type="project" value="TreeGrafter"/>
</dbReference>
<proteinExistence type="predicted"/>
<dbReference type="PANTHER" id="PTHR46467:SF1">
    <property type="entry name" value="TETHER CONTAINING UBX DOMAIN FOR GLUT4"/>
    <property type="match status" value="1"/>
</dbReference>
<dbReference type="GO" id="GO:0012506">
    <property type="term" value="C:vesicle membrane"/>
    <property type="evidence" value="ECO:0007669"/>
    <property type="project" value="TreeGrafter"/>
</dbReference>